<evidence type="ECO:0000256" key="3">
    <source>
        <dbReference type="SAM" id="MobiDB-lite"/>
    </source>
</evidence>
<feature type="compositionally biased region" description="Polar residues" evidence="3">
    <location>
        <begin position="1"/>
        <end position="14"/>
    </location>
</feature>
<keyword evidence="1" id="KW-0880">Kelch repeat</keyword>
<dbReference type="AlphaFoldDB" id="A0A1Y1V244"/>
<dbReference type="STRING" id="1754191.A0A1Y1V244"/>
<gene>
    <name evidence="4" type="ORF">BCR36DRAFT_585681</name>
</gene>
<name>A0A1Y1V244_9FUNG</name>
<reference evidence="4 5" key="1">
    <citation type="submission" date="2016-08" db="EMBL/GenBank/DDBJ databases">
        <title>Genomes of anaerobic fungi encode conserved fungal cellulosomes for biomass hydrolysis.</title>
        <authorList>
            <consortium name="DOE Joint Genome Institute"/>
            <person name="Haitjema C.H."/>
            <person name="Gilmore S.P."/>
            <person name="Henske J.K."/>
            <person name="Solomon K.V."/>
            <person name="De Groot R."/>
            <person name="Kuo A."/>
            <person name="Mondo S.J."/>
            <person name="Salamov A.A."/>
            <person name="Labutti K."/>
            <person name="Zhao Z."/>
            <person name="Chiniquy J."/>
            <person name="Barry K."/>
            <person name="Brewer H.M."/>
            <person name="Purvine S.O."/>
            <person name="Wright A.T."/>
            <person name="Boxma B."/>
            <person name="Van Alen T."/>
            <person name="Hackstein J.H."/>
            <person name="Baker S.E."/>
            <person name="Grigoriev I.V."/>
            <person name="O'Malley M.A."/>
        </authorList>
    </citation>
    <scope>NUCLEOTIDE SEQUENCE [LARGE SCALE GENOMIC DNA]</scope>
    <source>
        <strain evidence="5">finn</strain>
    </source>
</reference>
<organism evidence="4 5">
    <name type="scientific">Piromyces finnis</name>
    <dbReference type="NCBI Taxonomy" id="1754191"/>
    <lineage>
        <taxon>Eukaryota</taxon>
        <taxon>Fungi</taxon>
        <taxon>Fungi incertae sedis</taxon>
        <taxon>Chytridiomycota</taxon>
        <taxon>Chytridiomycota incertae sedis</taxon>
        <taxon>Neocallimastigomycetes</taxon>
        <taxon>Neocallimastigales</taxon>
        <taxon>Neocallimastigaceae</taxon>
        <taxon>Piromyces</taxon>
    </lineage>
</organism>
<accession>A0A1Y1V244</accession>
<dbReference type="PANTHER" id="PTHR46093:SF18">
    <property type="entry name" value="FIBRONECTIN TYPE-III DOMAIN-CONTAINING PROTEIN"/>
    <property type="match status" value="1"/>
</dbReference>
<dbReference type="OrthoDB" id="10251809at2759"/>
<feature type="compositionally biased region" description="Low complexity" evidence="3">
    <location>
        <begin position="15"/>
        <end position="29"/>
    </location>
</feature>
<dbReference type="SMART" id="SM00612">
    <property type="entry name" value="Kelch"/>
    <property type="match status" value="3"/>
</dbReference>
<reference evidence="4 5" key="2">
    <citation type="submission" date="2016-08" db="EMBL/GenBank/DDBJ databases">
        <title>Pervasive Adenine N6-methylation of Active Genes in Fungi.</title>
        <authorList>
            <consortium name="DOE Joint Genome Institute"/>
            <person name="Mondo S.J."/>
            <person name="Dannebaum R.O."/>
            <person name="Kuo R.C."/>
            <person name="Labutti K."/>
            <person name="Haridas S."/>
            <person name="Kuo A."/>
            <person name="Salamov A."/>
            <person name="Ahrendt S.R."/>
            <person name="Lipzen A."/>
            <person name="Sullivan W."/>
            <person name="Andreopoulos W.B."/>
            <person name="Clum A."/>
            <person name="Lindquist E."/>
            <person name="Daum C."/>
            <person name="Ramamoorthy G.K."/>
            <person name="Gryganskyi A."/>
            <person name="Culley D."/>
            <person name="Magnuson J.K."/>
            <person name="James T.Y."/>
            <person name="O'Malley M.A."/>
            <person name="Stajich J.E."/>
            <person name="Spatafora J.W."/>
            <person name="Visel A."/>
            <person name="Grigoriev I.V."/>
        </authorList>
    </citation>
    <scope>NUCLEOTIDE SEQUENCE [LARGE SCALE GENOMIC DNA]</scope>
    <source>
        <strain evidence="5">finn</strain>
    </source>
</reference>
<feature type="compositionally biased region" description="Polar residues" evidence="3">
    <location>
        <begin position="49"/>
        <end position="59"/>
    </location>
</feature>
<dbReference type="Gene3D" id="2.120.10.80">
    <property type="entry name" value="Kelch-type beta propeller"/>
    <property type="match status" value="2"/>
</dbReference>
<evidence type="ECO:0000256" key="2">
    <source>
        <dbReference type="ARBA" id="ARBA00022737"/>
    </source>
</evidence>
<dbReference type="PANTHER" id="PTHR46093">
    <property type="entry name" value="ACYL-COA-BINDING DOMAIN-CONTAINING PROTEIN 5"/>
    <property type="match status" value="1"/>
</dbReference>
<keyword evidence="2" id="KW-0677">Repeat</keyword>
<evidence type="ECO:0000313" key="4">
    <source>
        <dbReference type="EMBL" id="ORX45374.1"/>
    </source>
</evidence>
<dbReference type="InterPro" id="IPR015915">
    <property type="entry name" value="Kelch-typ_b-propeller"/>
</dbReference>
<evidence type="ECO:0000313" key="5">
    <source>
        <dbReference type="Proteomes" id="UP000193719"/>
    </source>
</evidence>
<evidence type="ECO:0008006" key="6">
    <source>
        <dbReference type="Google" id="ProtNLM"/>
    </source>
</evidence>
<protein>
    <recommendedName>
        <fullName evidence="6">Galactose oxidase</fullName>
    </recommendedName>
</protein>
<proteinExistence type="predicted"/>
<feature type="compositionally biased region" description="Basic and acidic residues" evidence="3">
    <location>
        <begin position="69"/>
        <end position="81"/>
    </location>
</feature>
<dbReference type="Proteomes" id="UP000193719">
    <property type="component" value="Unassembled WGS sequence"/>
</dbReference>
<dbReference type="EMBL" id="MCFH01000040">
    <property type="protein sequence ID" value="ORX45374.1"/>
    <property type="molecule type" value="Genomic_DNA"/>
</dbReference>
<dbReference type="InterPro" id="IPR006652">
    <property type="entry name" value="Kelch_1"/>
</dbReference>
<dbReference type="SUPFAM" id="SSF117281">
    <property type="entry name" value="Kelch motif"/>
    <property type="match status" value="2"/>
</dbReference>
<feature type="region of interest" description="Disordered" evidence="3">
    <location>
        <begin position="1"/>
        <end position="84"/>
    </location>
</feature>
<comment type="caution">
    <text evidence="4">The sequence shown here is derived from an EMBL/GenBank/DDBJ whole genome shotgun (WGS) entry which is preliminary data.</text>
</comment>
<evidence type="ECO:0000256" key="1">
    <source>
        <dbReference type="ARBA" id="ARBA00022441"/>
    </source>
</evidence>
<dbReference type="Pfam" id="PF24681">
    <property type="entry name" value="Kelch_KLHDC2_KLHL20_DRC7"/>
    <property type="match status" value="2"/>
</dbReference>
<keyword evidence="5" id="KW-1185">Reference proteome</keyword>
<sequence length="492" mass="55747">MLSSQSPHQNIQNFSRSSTPLSTSISKSSPVFSEKRQVPAKSLRRRTESISSPSTTKSGNDSHRHHGQKEKEKEREREEYRSSIQPTSLMHWSKIKTVGRNKPRPMRAHTMTLVNEKIFIFGGSDNETCFNDLYIFDCETYWWTLHKTKGLVPPPRPCRAHSANLIDDYIYYFGGGDGPNYFNTLYLLNTKTLCWEKPEVRGQIPNPRRAHTSWVYNDLLYIFAGGDGMCALNDIYVLSKEEVHTQAKANTASPATKITPLGAKPGYDLNNSIDNSIDSNSFTDNKDNLYDASMSKNNIGHSNSMSYRNHLMKNSEDDGIATNPRLRYVWTKITTTGKAPSPRGYHTSTLVGNKVIVYGGSDGHECFSEIFILDLEMNHWSRVNTDRPVPRLSHTATQVGSYLFIIGGHDGNHYSHSLILLNLVTLRWEVRKIYGERPSSRGYHTAVLFDSRIFLFGGYDGHKIYNDMYVLDLSSSAYLPQITEFEIGGISE</sequence>